<gene>
    <name evidence="1" type="ORF">PVK06_041464</name>
</gene>
<comment type="caution">
    <text evidence="1">The sequence shown here is derived from an EMBL/GenBank/DDBJ whole genome shotgun (WGS) entry which is preliminary data.</text>
</comment>
<accession>A0ABR0N892</accession>
<reference evidence="1 2" key="1">
    <citation type="submission" date="2023-03" db="EMBL/GenBank/DDBJ databases">
        <title>WGS of Gossypium arboreum.</title>
        <authorList>
            <person name="Yu D."/>
        </authorList>
    </citation>
    <scope>NUCLEOTIDE SEQUENCE [LARGE SCALE GENOMIC DNA]</scope>
    <source>
        <tissue evidence="1">Leaf</tissue>
    </source>
</reference>
<sequence length="73" mass="7786">MSALQLIKEKAQKDGKKKNEETISRVIEAAVSVDCCFHFTVLMVAGDVSVMPDVSVDLVTNAVEGVSSSRTTA</sequence>
<evidence type="ECO:0000313" key="1">
    <source>
        <dbReference type="EMBL" id="KAK5786818.1"/>
    </source>
</evidence>
<keyword evidence="2" id="KW-1185">Reference proteome</keyword>
<evidence type="ECO:0000313" key="2">
    <source>
        <dbReference type="Proteomes" id="UP001358586"/>
    </source>
</evidence>
<organism evidence="1 2">
    <name type="scientific">Gossypium arboreum</name>
    <name type="common">Tree cotton</name>
    <name type="synonym">Gossypium nanking</name>
    <dbReference type="NCBI Taxonomy" id="29729"/>
    <lineage>
        <taxon>Eukaryota</taxon>
        <taxon>Viridiplantae</taxon>
        <taxon>Streptophyta</taxon>
        <taxon>Embryophyta</taxon>
        <taxon>Tracheophyta</taxon>
        <taxon>Spermatophyta</taxon>
        <taxon>Magnoliopsida</taxon>
        <taxon>eudicotyledons</taxon>
        <taxon>Gunneridae</taxon>
        <taxon>Pentapetalae</taxon>
        <taxon>rosids</taxon>
        <taxon>malvids</taxon>
        <taxon>Malvales</taxon>
        <taxon>Malvaceae</taxon>
        <taxon>Malvoideae</taxon>
        <taxon>Gossypium</taxon>
    </lineage>
</organism>
<dbReference type="Proteomes" id="UP001358586">
    <property type="component" value="Chromosome 11"/>
</dbReference>
<dbReference type="EMBL" id="JARKNE010000011">
    <property type="protein sequence ID" value="KAK5786818.1"/>
    <property type="molecule type" value="Genomic_DNA"/>
</dbReference>
<protein>
    <submittedName>
        <fullName evidence="1">Uncharacterized protein</fullName>
    </submittedName>
</protein>
<proteinExistence type="predicted"/>
<name>A0ABR0N892_GOSAR</name>